<dbReference type="AlphaFoldDB" id="A0A1I5AH69"/>
<dbReference type="PROSITE" id="PS00622">
    <property type="entry name" value="HTH_LUXR_1"/>
    <property type="match status" value="1"/>
</dbReference>
<dbReference type="GO" id="GO:0006355">
    <property type="term" value="P:regulation of DNA-templated transcription"/>
    <property type="evidence" value="ECO:0007669"/>
    <property type="project" value="InterPro"/>
</dbReference>
<dbReference type="Gene3D" id="1.10.10.10">
    <property type="entry name" value="Winged helix-like DNA-binding domain superfamily/Winged helix DNA-binding domain"/>
    <property type="match status" value="1"/>
</dbReference>
<evidence type="ECO:0000313" key="3">
    <source>
        <dbReference type="EMBL" id="SFN61785.1"/>
    </source>
</evidence>
<protein>
    <submittedName>
        <fullName evidence="3">Regulatory protein, luxR family</fullName>
    </submittedName>
</protein>
<organism evidence="3 4">
    <name type="scientific">Actinomadura madurae</name>
    <dbReference type="NCBI Taxonomy" id="1993"/>
    <lineage>
        <taxon>Bacteria</taxon>
        <taxon>Bacillati</taxon>
        <taxon>Actinomycetota</taxon>
        <taxon>Actinomycetes</taxon>
        <taxon>Streptosporangiales</taxon>
        <taxon>Thermomonosporaceae</taxon>
        <taxon>Actinomadura</taxon>
    </lineage>
</organism>
<accession>A0A1I5AH69</accession>
<dbReference type="eggNOG" id="COG2909">
    <property type="taxonomic scope" value="Bacteria"/>
</dbReference>
<feature type="domain" description="HTH luxR-type" evidence="2">
    <location>
        <begin position="481"/>
        <end position="546"/>
    </location>
</feature>
<dbReference type="Pfam" id="PF00196">
    <property type="entry name" value="GerE"/>
    <property type="match status" value="1"/>
</dbReference>
<evidence type="ECO:0000256" key="1">
    <source>
        <dbReference type="ARBA" id="ARBA00023125"/>
    </source>
</evidence>
<dbReference type="InterPro" id="IPR011990">
    <property type="entry name" value="TPR-like_helical_dom_sf"/>
</dbReference>
<dbReference type="SUPFAM" id="SSF46894">
    <property type="entry name" value="C-terminal effector domain of the bipartite response regulators"/>
    <property type="match status" value="1"/>
</dbReference>
<evidence type="ECO:0000313" key="4">
    <source>
        <dbReference type="Proteomes" id="UP000183413"/>
    </source>
</evidence>
<sequence>MWWGGGVTTVDVLERGRRSFAAGRWADACAHLADADREAPLEPADLERFAAAAYLTGREADSVALWERAHHLLAGRGDAARAARCAFWLAFQLLNGGDAARGGGWLARAGRLLDGAGRDCAEHGYLLVAAGQRRVVGGDAEEGRALAARAAGIGERFDDLDLVVLARQIEGRALIRLGRTAAGVALLDEVMVAVTAGEVSPIVAGNVYCSLIEACGETLDVRRATEWTRALTRWCESQPGLDPFRGQCLVHRAEIMQLHGAWPDAAEELRRARTVFEGRPGDPAAGAAHYRHAELLRLRGRFGEAEELYRTASRLGREPQPGLALLRLAQGRTGAASAAVRRVAGEESDPGSRAGTLTACVEIMLAAGDVPAARAAADELAGLAADLGAPLLRAAAGQARAAVLLAEGDAGAALAEARRAWAGWRELDVPYESARVRVLIGLACRRLGDEDGAAMELDAARWIFQQLGAAPDIAAVDALSGAPAAGVLTARETEVLALVATGRTNRAIAADLFLSEKTVARHVSNILGKLGLPSRAAATAYAYEHDLHRSAHPGSG</sequence>
<dbReference type="STRING" id="1993.SAMN04489713_102599"/>
<dbReference type="PANTHER" id="PTHR43214">
    <property type="entry name" value="TWO-COMPONENT RESPONSE REGULATOR"/>
    <property type="match status" value="1"/>
</dbReference>
<name>A0A1I5AH69_9ACTN</name>
<dbReference type="EMBL" id="FOVH01000002">
    <property type="protein sequence ID" value="SFN61785.1"/>
    <property type="molecule type" value="Genomic_DNA"/>
</dbReference>
<reference evidence="3 4" key="1">
    <citation type="submission" date="2016-10" db="EMBL/GenBank/DDBJ databases">
        <authorList>
            <person name="de Groot N.N."/>
        </authorList>
    </citation>
    <scope>NUCLEOTIDE SEQUENCE [LARGE SCALE GENOMIC DNA]</scope>
    <source>
        <strain evidence="3 4">DSM 43067</strain>
    </source>
</reference>
<dbReference type="InterPro" id="IPR016032">
    <property type="entry name" value="Sig_transdc_resp-reg_C-effctor"/>
</dbReference>
<dbReference type="PANTHER" id="PTHR43214:SF43">
    <property type="entry name" value="TWO-COMPONENT RESPONSE REGULATOR"/>
    <property type="match status" value="1"/>
</dbReference>
<dbReference type="Gene3D" id="1.25.40.10">
    <property type="entry name" value="Tetratricopeptide repeat domain"/>
    <property type="match status" value="1"/>
</dbReference>
<dbReference type="CDD" id="cd06170">
    <property type="entry name" value="LuxR_C_like"/>
    <property type="match status" value="1"/>
</dbReference>
<dbReference type="SUPFAM" id="SSF48452">
    <property type="entry name" value="TPR-like"/>
    <property type="match status" value="1"/>
</dbReference>
<dbReference type="InterPro" id="IPR000792">
    <property type="entry name" value="Tscrpt_reg_LuxR_C"/>
</dbReference>
<evidence type="ECO:0000259" key="2">
    <source>
        <dbReference type="PROSITE" id="PS50043"/>
    </source>
</evidence>
<dbReference type="Proteomes" id="UP000183413">
    <property type="component" value="Unassembled WGS sequence"/>
</dbReference>
<dbReference type="SMART" id="SM00421">
    <property type="entry name" value="HTH_LUXR"/>
    <property type="match status" value="1"/>
</dbReference>
<dbReference type="InterPro" id="IPR039420">
    <property type="entry name" value="WalR-like"/>
</dbReference>
<keyword evidence="1" id="KW-0238">DNA-binding</keyword>
<dbReference type="PROSITE" id="PS50043">
    <property type="entry name" value="HTH_LUXR_2"/>
    <property type="match status" value="1"/>
</dbReference>
<dbReference type="GO" id="GO:0003677">
    <property type="term" value="F:DNA binding"/>
    <property type="evidence" value="ECO:0007669"/>
    <property type="project" value="UniProtKB-KW"/>
</dbReference>
<dbReference type="PRINTS" id="PR00038">
    <property type="entry name" value="HTHLUXR"/>
</dbReference>
<dbReference type="InParanoid" id="A0A1I5AH69"/>
<keyword evidence="4" id="KW-1185">Reference proteome</keyword>
<proteinExistence type="predicted"/>
<gene>
    <name evidence="3" type="ORF">SAMN04489713_102599</name>
</gene>
<dbReference type="InterPro" id="IPR036388">
    <property type="entry name" value="WH-like_DNA-bd_sf"/>
</dbReference>